<sequence length="249" mass="27222">MKPLQVLAAGSLRHVWPAIVSAFQQDYPAGIETQFGPAGLLRQRIEQKEACDLFVSASTVHPQALLQAGLAQRAALFCHNFLCLSVRRDRVDPAAGWLDLLRHTDLRVATSTPGCDPCGDYAWQLLDRIEQQDATLGKQLKLRARMLVGGRDSPPVPPGKLASAWLIQSGQTDIFIGYRSYAHLLQPADGIITVLIPEEWQTRADYGYAVCQPEGNKLAERLRSSEGQAIFVKAGFTAIEKQGPGIPAP</sequence>
<name>A0A6I6EPF8_9GAMM</name>
<dbReference type="PANTHER" id="PTHR30632">
    <property type="entry name" value="MOLYBDATE-BINDING PERIPLASMIC PROTEIN"/>
    <property type="match status" value="1"/>
</dbReference>
<dbReference type="PANTHER" id="PTHR30632:SF0">
    <property type="entry name" value="SULFATE-BINDING PROTEIN"/>
    <property type="match status" value="1"/>
</dbReference>
<dbReference type="InterPro" id="IPR050682">
    <property type="entry name" value="ModA/WtpA"/>
</dbReference>
<dbReference type="GO" id="GO:0015689">
    <property type="term" value="P:molybdate ion transport"/>
    <property type="evidence" value="ECO:0007669"/>
    <property type="project" value="TreeGrafter"/>
</dbReference>
<reference evidence="1 2" key="1">
    <citation type="submission" date="2019-12" db="EMBL/GenBank/DDBJ databases">
        <title>Erwinia sp. nov., isolated from droppings of birds in the Qinghai-Tiebt plateau of China.</title>
        <authorList>
            <person name="Ge Y."/>
        </authorList>
    </citation>
    <scope>NUCLEOTIDE SEQUENCE [LARGE SCALE GENOMIC DNA]</scope>
    <source>
        <strain evidence="1 2">J780</strain>
    </source>
</reference>
<accession>A0A6I6EPF8</accession>
<organism evidence="1 2">
    <name type="scientific">Erwinia sorbitola</name>
    <dbReference type="NCBI Taxonomy" id="2681984"/>
    <lineage>
        <taxon>Bacteria</taxon>
        <taxon>Pseudomonadati</taxon>
        <taxon>Pseudomonadota</taxon>
        <taxon>Gammaproteobacteria</taxon>
        <taxon>Enterobacterales</taxon>
        <taxon>Erwiniaceae</taxon>
        <taxon>Erwinia</taxon>
    </lineage>
</organism>
<evidence type="ECO:0000313" key="2">
    <source>
        <dbReference type="Proteomes" id="UP000424752"/>
    </source>
</evidence>
<dbReference type="EMBL" id="CP046509">
    <property type="protein sequence ID" value="QGU86552.1"/>
    <property type="molecule type" value="Genomic_DNA"/>
</dbReference>
<dbReference type="Pfam" id="PF13531">
    <property type="entry name" value="SBP_bac_11"/>
    <property type="match status" value="1"/>
</dbReference>
<dbReference type="SUPFAM" id="SSF53850">
    <property type="entry name" value="Periplasmic binding protein-like II"/>
    <property type="match status" value="1"/>
</dbReference>
<dbReference type="GO" id="GO:0030973">
    <property type="term" value="F:molybdate ion binding"/>
    <property type="evidence" value="ECO:0007669"/>
    <property type="project" value="TreeGrafter"/>
</dbReference>
<gene>
    <name evidence="1" type="ORF">GN242_04645</name>
</gene>
<dbReference type="RefSeq" id="WP_156286982.1">
    <property type="nucleotide sequence ID" value="NZ_CP046509.1"/>
</dbReference>
<protein>
    <submittedName>
        <fullName evidence="1">Molybdenum ABC transporter substrate-binding protein</fullName>
    </submittedName>
</protein>
<dbReference type="Proteomes" id="UP000424752">
    <property type="component" value="Chromosome"/>
</dbReference>
<dbReference type="Gene3D" id="3.40.190.10">
    <property type="entry name" value="Periplasmic binding protein-like II"/>
    <property type="match status" value="2"/>
</dbReference>
<evidence type="ECO:0000313" key="1">
    <source>
        <dbReference type="EMBL" id="QGU86552.1"/>
    </source>
</evidence>
<proteinExistence type="predicted"/>
<dbReference type="KEGG" id="erwi:GN242_04645"/>
<dbReference type="AlphaFoldDB" id="A0A6I6EPF8"/>